<dbReference type="AlphaFoldDB" id="A0A9P0F492"/>
<organism evidence="3 4">
    <name type="scientific">Bemisia tabaci</name>
    <name type="common">Sweetpotato whitefly</name>
    <name type="synonym">Aleurodes tabaci</name>
    <dbReference type="NCBI Taxonomy" id="7038"/>
    <lineage>
        <taxon>Eukaryota</taxon>
        <taxon>Metazoa</taxon>
        <taxon>Ecdysozoa</taxon>
        <taxon>Arthropoda</taxon>
        <taxon>Hexapoda</taxon>
        <taxon>Insecta</taxon>
        <taxon>Pterygota</taxon>
        <taxon>Neoptera</taxon>
        <taxon>Paraneoptera</taxon>
        <taxon>Hemiptera</taxon>
        <taxon>Sternorrhyncha</taxon>
        <taxon>Aleyrodoidea</taxon>
        <taxon>Aleyrodidae</taxon>
        <taxon>Aleyrodinae</taxon>
        <taxon>Bemisia</taxon>
    </lineage>
</organism>
<dbReference type="SMART" id="SM00164">
    <property type="entry name" value="TBC"/>
    <property type="match status" value="1"/>
</dbReference>
<dbReference type="InterPro" id="IPR000195">
    <property type="entry name" value="Rab-GAP-TBC_dom"/>
</dbReference>
<evidence type="ECO:0000313" key="3">
    <source>
        <dbReference type="EMBL" id="CAH0388308.1"/>
    </source>
</evidence>
<evidence type="ECO:0000313" key="4">
    <source>
        <dbReference type="Proteomes" id="UP001152759"/>
    </source>
</evidence>
<dbReference type="FunFam" id="1.10.8.270:FF:000007">
    <property type="entry name" value="TBC1 domain family member 10A"/>
    <property type="match status" value="1"/>
</dbReference>
<evidence type="ECO:0000256" key="1">
    <source>
        <dbReference type="ARBA" id="ARBA00022468"/>
    </source>
</evidence>
<dbReference type="GO" id="GO:0031267">
    <property type="term" value="F:small GTPase binding"/>
    <property type="evidence" value="ECO:0007669"/>
    <property type="project" value="TreeGrafter"/>
</dbReference>
<feature type="domain" description="Rab-GAP TBC" evidence="2">
    <location>
        <begin position="88"/>
        <end position="276"/>
    </location>
</feature>
<dbReference type="PANTHER" id="PTHR47219:SF4">
    <property type="entry name" value="TBC1 DOMAIN FAMILY MEMBER 10A"/>
    <property type="match status" value="1"/>
</dbReference>
<dbReference type="PANTHER" id="PTHR47219">
    <property type="entry name" value="RAB GTPASE-ACTIVATING PROTEIN 1-LIKE"/>
    <property type="match status" value="1"/>
</dbReference>
<dbReference type="Pfam" id="PF00566">
    <property type="entry name" value="RabGAP-TBC"/>
    <property type="match status" value="1"/>
</dbReference>
<dbReference type="Gene3D" id="1.10.472.80">
    <property type="entry name" value="Ypt/Rab-GAP domain of gyp1p, domain 3"/>
    <property type="match status" value="1"/>
</dbReference>
<dbReference type="GO" id="GO:0005886">
    <property type="term" value="C:plasma membrane"/>
    <property type="evidence" value="ECO:0007669"/>
    <property type="project" value="UniProtKB-ARBA"/>
</dbReference>
<sequence length="369" mass="43219">MTAPLADANNEWDDDVSDVSSVHNNSVVSTVPDKHGFFGGSQYCPESNKPNDRKKILKREKKWLHMLEDWQNYMDKHHKTVRERCRKGIPASIRPRAWLFLCGGKLLLDKHPYLYSDLLKKEGDPRWIDDITKDLHRQFPDHEMFASQQGYGQRDLFDLLKAYSLLNPVVGYCQAQAPIAAFLLMHMPAEEAFWCFVSVCDKYLTGYFSQGMEGIKLDGDILFGLLKKVAPEIYKHLKKQTIEPILYMTPWFLCVFIRTLPWDTLLRVWDMFLVEGVKIIFKMAIVLMKLSLHGKHKTSYSVIKKKHPTMYETLEALRNPPFEELRKEDEIVNLILKLNLTDEDFDYEHIRQLRKRRTQQNRQNAAAAR</sequence>
<dbReference type="PROSITE" id="PS50086">
    <property type="entry name" value="TBC_RABGAP"/>
    <property type="match status" value="1"/>
</dbReference>
<keyword evidence="1" id="KW-0343">GTPase activation</keyword>
<dbReference type="InterPro" id="IPR035969">
    <property type="entry name" value="Rab-GAP_TBC_sf"/>
</dbReference>
<dbReference type="OrthoDB" id="159449at2759"/>
<dbReference type="GO" id="GO:0005096">
    <property type="term" value="F:GTPase activator activity"/>
    <property type="evidence" value="ECO:0007669"/>
    <property type="project" value="UniProtKB-KW"/>
</dbReference>
<gene>
    <name evidence="3" type="ORF">BEMITA_LOCUS7226</name>
</gene>
<accession>A0A9P0F492</accession>
<evidence type="ECO:0000259" key="2">
    <source>
        <dbReference type="PROSITE" id="PS50086"/>
    </source>
</evidence>
<dbReference type="Gene3D" id="1.10.10.750">
    <property type="entry name" value="Ypt/Rab-GAP domain of gyp1p, domain 1"/>
    <property type="match status" value="1"/>
</dbReference>
<dbReference type="KEGG" id="btab:109034387"/>
<dbReference type="Gene3D" id="1.10.8.270">
    <property type="entry name" value="putative rabgap domain of human tbc1 domain family member 14 like domains"/>
    <property type="match status" value="1"/>
</dbReference>
<protein>
    <recommendedName>
        <fullName evidence="2">Rab-GAP TBC domain-containing protein</fullName>
    </recommendedName>
</protein>
<dbReference type="Proteomes" id="UP001152759">
    <property type="component" value="Chromosome 4"/>
</dbReference>
<dbReference type="FunFam" id="1.10.472.80:FF:000008">
    <property type="entry name" value="TBC1 domain family member 10A"/>
    <property type="match status" value="1"/>
</dbReference>
<dbReference type="FunFam" id="1.10.10.750:FF:000001">
    <property type="entry name" value="TBC1 domain family member 10A"/>
    <property type="match status" value="1"/>
</dbReference>
<proteinExistence type="predicted"/>
<keyword evidence="4" id="KW-1185">Reference proteome</keyword>
<name>A0A9P0F492_BEMTA</name>
<dbReference type="SUPFAM" id="SSF47923">
    <property type="entry name" value="Ypt/Rab-GAP domain of gyp1p"/>
    <property type="match status" value="2"/>
</dbReference>
<dbReference type="InterPro" id="IPR050302">
    <property type="entry name" value="Rab_GAP_TBC_domain"/>
</dbReference>
<reference evidence="3" key="1">
    <citation type="submission" date="2021-12" db="EMBL/GenBank/DDBJ databases">
        <authorList>
            <person name="King R."/>
        </authorList>
    </citation>
    <scope>NUCLEOTIDE SEQUENCE</scope>
</reference>
<dbReference type="EMBL" id="OU963865">
    <property type="protein sequence ID" value="CAH0388308.1"/>
    <property type="molecule type" value="Genomic_DNA"/>
</dbReference>